<keyword evidence="1" id="KW-0472">Membrane</keyword>
<feature type="transmembrane region" description="Helical" evidence="1">
    <location>
        <begin position="467"/>
        <end position="488"/>
    </location>
</feature>
<feature type="transmembrane region" description="Helical" evidence="1">
    <location>
        <begin position="692"/>
        <end position="707"/>
    </location>
</feature>
<evidence type="ECO:0000313" key="3">
    <source>
        <dbReference type="Proteomes" id="UP000469185"/>
    </source>
</evidence>
<name>A0A6N9YKD1_9ACTN</name>
<dbReference type="InterPro" id="IPR017850">
    <property type="entry name" value="Alkaline_phosphatase_core_sf"/>
</dbReference>
<feature type="transmembrane region" description="Helical" evidence="1">
    <location>
        <begin position="595"/>
        <end position="612"/>
    </location>
</feature>
<feature type="transmembrane region" description="Helical" evidence="1">
    <location>
        <begin position="568"/>
        <end position="588"/>
    </location>
</feature>
<keyword evidence="1" id="KW-0812">Transmembrane</keyword>
<feature type="transmembrane region" description="Helical" evidence="1">
    <location>
        <begin position="440"/>
        <end position="460"/>
    </location>
</feature>
<protein>
    <recommendedName>
        <fullName evidence="4">Alkaline phosphatase family protein</fullName>
    </recommendedName>
</protein>
<comment type="caution">
    <text evidence="2">The sequence shown here is derived from an EMBL/GenBank/DDBJ whole genome shotgun (WGS) entry which is preliminary data.</text>
</comment>
<dbReference type="Proteomes" id="UP000469185">
    <property type="component" value="Unassembled WGS sequence"/>
</dbReference>
<feature type="transmembrane region" description="Helical" evidence="1">
    <location>
        <begin position="654"/>
        <end position="672"/>
    </location>
</feature>
<accession>A0A6N9YKD1</accession>
<gene>
    <name evidence="2" type="ORF">G1H11_08365</name>
</gene>
<feature type="transmembrane region" description="Helical" evidence="1">
    <location>
        <begin position="713"/>
        <end position="733"/>
    </location>
</feature>
<organism evidence="2 3">
    <name type="scientific">Phytoactinopolyspora alkaliphila</name>
    <dbReference type="NCBI Taxonomy" id="1783498"/>
    <lineage>
        <taxon>Bacteria</taxon>
        <taxon>Bacillati</taxon>
        <taxon>Actinomycetota</taxon>
        <taxon>Actinomycetes</taxon>
        <taxon>Jiangellales</taxon>
        <taxon>Jiangellaceae</taxon>
        <taxon>Phytoactinopolyspora</taxon>
    </lineage>
</organism>
<dbReference type="AlphaFoldDB" id="A0A6N9YKD1"/>
<sequence>MRPGACALARLVGRSWLALVLAAVLVPLVAAPVGATGEAESQERPGVVLVGVAGLAWEDVTPEDMPTLHAMAGTDAAASLTVRTIRSRTCAVDGWLTVSSGRRSSDLIDSDQDGSADRYCRPSPIPEVGEDGVATVPGWSDYLDEQENHAYNATLGLLAERLGEVGVCTTAVGPGAALALADPDGRVANYQPNPGEVDGDMISRCPVTVIDFGALPPPARAGSDEATRQTALEQRRQVAGGMDELIHMLIEELPENTALLVTGISDSGPTAIPLHNDPTHVAGSALRVAVATGPMSDGAQYGARWLTSTSTRWSGIVQLTDLASTLMEYAGLDEPTAGTVGRPWRVAGAHPADAGSTVDQLLSTNQAAQIYRTQSGPFFQLLGVGQLLFFGAALLLLWRRPAIRGSVLRVVHFGAIGIASFPVSSYLANLFPWARSNHPALLLWAIILTLSVTITTVALSGPWRRRVYGPAGIVGGVTAFVMAADVTTGSNLQQLSLLGLSPVVAGRFYGLGNIPFAIFIAACIVAAGALAQWLIDRGWSRRAAGVVVTGIALLATMAVGAPQAGADVGGILAAIPAFAVLVIGVLGVRLTIVKLAGAGVAALAVFLLIAWLDWLRPAGSRTHFGGFFDDLATGEALTVVWRKFGASLGTLDRLPFYAWLVPLAYIVIIWLVRRPGVGGAQDAMRRWPIMDYVVWAALIAGAAGFAANDSGIIIPGLLLTVGIPLVVSAVAAARRDQYQNDALESSAVPTAQAGR</sequence>
<dbReference type="SUPFAM" id="SSF53649">
    <property type="entry name" value="Alkaline phosphatase-like"/>
    <property type="match status" value="1"/>
</dbReference>
<feature type="transmembrane region" description="Helical" evidence="1">
    <location>
        <begin position="543"/>
        <end position="562"/>
    </location>
</feature>
<evidence type="ECO:0008006" key="4">
    <source>
        <dbReference type="Google" id="ProtNLM"/>
    </source>
</evidence>
<feature type="transmembrane region" description="Helical" evidence="1">
    <location>
        <begin position="508"/>
        <end position="531"/>
    </location>
</feature>
<dbReference type="EMBL" id="JAAGOB010000004">
    <property type="protein sequence ID" value="NED95328.1"/>
    <property type="molecule type" value="Genomic_DNA"/>
</dbReference>
<proteinExistence type="predicted"/>
<keyword evidence="1" id="KW-1133">Transmembrane helix</keyword>
<dbReference type="RefSeq" id="WP_163818010.1">
    <property type="nucleotide sequence ID" value="NZ_JAAGOB010000004.1"/>
</dbReference>
<reference evidence="2 3" key="1">
    <citation type="submission" date="2020-02" db="EMBL/GenBank/DDBJ databases">
        <authorList>
            <person name="Li X.-J."/>
            <person name="Feng X.-M."/>
        </authorList>
    </citation>
    <scope>NUCLEOTIDE SEQUENCE [LARGE SCALE GENOMIC DNA]</scope>
    <source>
        <strain evidence="2 3">CGMCC 4.7225</strain>
    </source>
</reference>
<feature type="transmembrane region" description="Helical" evidence="1">
    <location>
        <begin position="378"/>
        <end position="398"/>
    </location>
</feature>
<evidence type="ECO:0000256" key="1">
    <source>
        <dbReference type="SAM" id="Phobius"/>
    </source>
</evidence>
<feature type="transmembrane region" description="Helical" evidence="1">
    <location>
        <begin position="410"/>
        <end position="428"/>
    </location>
</feature>
<evidence type="ECO:0000313" key="2">
    <source>
        <dbReference type="EMBL" id="NED95328.1"/>
    </source>
</evidence>
<keyword evidence="3" id="KW-1185">Reference proteome</keyword>